<sequence length="317" mass="35926">MTLSDYRERLARLNVNVRHGRASPHKVCMLLAVLDLARSGALTGNRIDFAPPLLERYALYFDAVRREGDHPNPHFPFFHLAGRLRGGADGFWHLHPRAGREAIVANMSTARSVRQVTDNIDYASLDPELFALLQDPVAIDVLSEALSQTWFDRGLQDLASVVSRGGEISRYERELRRLDRDGRMASEVLPGYVRNPAFRRVVTESYDFRCAATGLRLVLLDGSALVEAAHIHPFSEAGDDDPRNGLALTPDMHWAFDRNLITPDAEYRWRVSKVLDSRVPDHRTLAELDGKPLFLPREARLYPKRDAIEWRLARLAS</sequence>
<organism evidence="2 3">
    <name type="scientific">Pseudazoarcus pumilus</name>
    <dbReference type="NCBI Taxonomy" id="2067960"/>
    <lineage>
        <taxon>Bacteria</taxon>
        <taxon>Pseudomonadati</taxon>
        <taxon>Pseudomonadota</taxon>
        <taxon>Betaproteobacteria</taxon>
        <taxon>Rhodocyclales</taxon>
        <taxon>Zoogloeaceae</taxon>
        <taxon>Pseudazoarcus</taxon>
    </lineage>
</organism>
<feature type="domain" description="HNH nuclease" evidence="1">
    <location>
        <begin position="210"/>
        <end position="262"/>
    </location>
</feature>
<dbReference type="KEGG" id="atw:C0099_09955"/>
<dbReference type="Pfam" id="PF13391">
    <property type="entry name" value="HNH_2"/>
    <property type="match status" value="1"/>
</dbReference>
<dbReference type="InterPro" id="IPR003615">
    <property type="entry name" value="HNH_nuc"/>
</dbReference>
<keyword evidence="3" id="KW-1185">Reference proteome</keyword>
<name>A0A2I6S7I9_9RHOO</name>
<dbReference type="EMBL" id="CP025682">
    <property type="protein sequence ID" value="AUN95223.1"/>
    <property type="molecule type" value="Genomic_DNA"/>
</dbReference>
<dbReference type="RefSeq" id="WP_102247289.1">
    <property type="nucleotide sequence ID" value="NZ_CP025682.1"/>
</dbReference>
<dbReference type="InterPro" id="IPR011396">
    <property type="entry name" value="PT_DNA_restrict"/>
</dbReference>
<evidence type="ECO:0000313" key="2">
    <source>
        <dbReference type="EMBL" id="AUN95223.1"/>
    </source>
</evidence>
<evidence type="ECO:0000259" key="1">
    <source>
        <dbReference type="Pfam" id="PF13391"/>
    </source>
</evidence>
<dbReference type="PIRSF" id="PIRSF030850">
    <property type="entry name" value="UCP030850"/>
    <property type="match status" value="1"/>
</dbReference>
<protein>
    <recommendedName>
        <fullName evidence="1">HNH nuclease domain-containing protein</fullName>
    </recommendedName>
</protein>
<evidence type="ECO:0000313" key="3">
    <source>
        <dbReference type="Proteomes" id="UP000242205"/>
    </source>
</evidence>
<gene>
    <name evidence="2" type="ORF">C0099_09955</name>
</gene>
<dbReference type="AlphaFoldDB" id="A0A2I6S7I9"/>
<accession>A0A2I6S7I9</accession>
<reference evidence="2 3" key="1">
    <citation type="submission" date="2018-01" db="EMBL/GenBank/DDBJ databases">
        <authorList>
            <person name="Fu G.-Y."/>
        </authorList>
    </citation>
    <scope>NUCLEOTIDE SEQUENCE [LARGE SCALE GENOMIC DNA]</scope>
    <source>
        <strain evidence="2 3">SY39</strain>
    </source>
</reference>
<proteinExistence type="predicted"/>
<dbReference type="OrthoDB" id="9811869at2"/>
<dbReference type="Proteomes" id="UP000242205">
    <property type="component" value="Chromosome"/>
</dbReference>